<keyword evidence="2" id="KW-1185">Reference proteome</keyword>
<protein>
    <submittedName>
        <fullName evidence="1">Virion structural protein</fullName>
    </submittedName>
</protein>
<gene>
    <name evidence="1" type="ORF">SL2_021</name>
</gene>
<proteinExistence type="predicted"/>
<evidence type="ECO:0000313" key="1">
    <source>
        <dbReference type="EMBL" id="ATN94598.1"/>
    </source>
</evidence>
<dbReference type="Proteomes" id="UP000242032">
    <property type="component" value="Segment"/>
</dbReference>
<name>A0A2D1GQJ3_9CAUD</name>
<reference evidence="1 2" key="1">
    <citation type="journal article" date="2017" name="Viruses">
        <title>Differential Effect of Newly Isolated Phages Belonging to PB1-Like, phiKZ-Like and LUZ24-Like Viruses against Multi-Drug Resistant Pseudomonas aeruginosa under Varying Growth Conditions.</title>
        <authorList>
            <person name="Latz S."/>
            <person name="Kruttgen A."/>
            <person name="Hafner H."/>
            <person name="Buhl E.M."/>
            <person name="Ritter K."/>
            <person name="Horz H.P."/>
        </authorList>
    </citation>
    <scope>NUCLEOTIDE SEQUENCE [LARGE SCALE GENOMIC DNA]</scope>
</reference>
<evidence type="ECO:0000313" key="2">
    <source>
        <dbReference type="Proteomes" id="UP000242032"/>
    </source>
</evidence>
<organism evidence="1 2">
    <name type="scientific">Pseudomonas phage SL2</name>
    <dbReference type="NCBI Taxonomy" id="2041345"/>
    <lineage>
        <taxon>Viruses</taxon>
        <taxon>Duplodnaviria</taxon>
        <taxon>Heunggongvirae</taxon>
        <taxon>Uroviricota</taxon>
        <taxon>Caudoviricetes</taxon>
        <taxon>Chimalliviridae</taxon>
        <taxon>Phikzvirus</taxon>
        <taxon>Phikzvirus SL2</taxon>
    </lineage>
</organism>
<dbReference type="EMBL" id="MF805716">
    <property type="protein sequence ID" value="ATN94598.1"/>
    <property type="molecule type" value="Genomic_DNA"/>
</dbReference>
<accession>A0A2D1GQJ3</accession>
<sequence>MYITTNNVRGWPGSTPIVTFWSYSNDIPWDYNNLPPHYYHDWDLLSGFYPGRIPDDKCIWLNLKYKDIFGQLAYTGPMRSVSISSGWKKVLGYADLEAGDGIYARLTKSYKAENRPTLKSISTTPYLIPEMNVDEAPTPYFIDNEYVAFHDKSSIKTTAAVAVYHAGYMASSGDMTGVWPPELIEQIGGNIQQGRVIDLLDVKWSVYVPTLAEFKRYMGTAFQTGIMSDQPPVTNITLPDNIKFITSTPSPRNVRMLVAIDNTGTEYDVDPTDEVDVMFVFRPTLK</sequence>